<proteinExistence type="predicted"/>
<dbReference type="EMBL" id="PDKO01000023">
    <property type="protein sequence ID" value="RXJ61080.1"/>
    <property type="molecule type" value="Genomic_DNA"/>
</dbReference>
<accession>A0A4Q0XU82</accession>
<dbReference type="Proteomes" id="UP000290191">
    <property type="component" value="Unassembled WGS sequence"/>
</dbReference>
<comment type="caution">
    <text evidence="1">The sequence shown here is derived from an EMBL/GenBank/DDBJ whole genome shotgun (WGS) entry which is preliminary data.</text>
</comment>
<dbReference type="OrthoDB" id="5690398at2"/>
<name>A0A4Q0XU82_9BACT</name>
<evidence type="ECO:0000313" key="2">
    <source>
        <dbReference type="Proteomes" id="UP000290191"/>
    </source>
</evidence>
<dbReference type="AlphaFoldDB" id="A0A4Q0XU82"/>
<dbReference type="RefSeq" id="WP_129083075.1">
    <property type="nucleotide sequence ID" value="NZ_CP041070.1"/>
</dbReference>
<sequence>MKLKILILIFATVNILYAECLTSYEKALLKSDIESYNKMFGKGNYIECDTQKNSLEKFVCSHRDFLLIFEHFTGVDIAFWMRNLNMKYDYYKVKKNTMSFFDKDYKAEPINTNHLCFDLKRRTTDRLGGESPYKMVYTERFDEINYFIQENKHGAVLTNRDGYKIYMGKNCDAMDSKKQKGVWYREDERYVIKFGKEKIEFSFSDLDIEDYKCIRR</sequence>
<gene>
    <name evidence="1" type="ORF">CRV06_14775</name>
</gene>
<reference evidence="1 2" key="1">
    <citation type="submission" date="2017-10" db="EMBL/GenBank/DDBJ databases">
        <title>Genomics of the genus Arcobacter.</title>
        <authorList>
            <person name="Perez-Cataluna A."/>
            <person name="Figueras M.J."/>
        </authorList>
    </citation>
    <scope>NUCLEOTIDE SEQUENCE [LARGE SCALE GENOMIC DNA]</scope>
    <source>
        <strain evidence="1 2">DSM 24636</strain>
    </source>
</reference>
<protein>
    <submittedName>
        <fullName evidence="1">Uncharacterized protein</fullName>
    </submittedName>
</protein>
<evidence type="ECO:0000313" key="1">
    <source>
        <dbReference type="EMBL" id="RXJ61080.1"/>
    </source>
</evidence>
<organism evidence="1 2">
    <name type="scientific">Halarcobacter anaerophilus</name>
    <dbReference type="NCBI Taxonomy" id="877500"/>
    <lineage>
        <taxon>Bacteria</taxon>
        <taxon>Pseudomonadati</taxon>
        <taxon>Campylobacterota</taxon>
        <taxon>Epsilonproteobacteria</taxon>
        <taxon>Campylobacterales</taxon>
        <taxon>Arcobacteraceae</taxon>
        <taxon>Halarcobacter</taxon>
    </lineage>
</organism>
<keyword evidence="2" id="KW-1185">Reference proteome</keyword>